<feature type="transmembrane region" description="Helical" evidence="1">
    <location>
        <begin position="47"/>
        <end position="66"/>
    </location>
</feature>
<dbReference type="InterPro" id="IPR029058">
    <property type="entry name" value="AB_hydrolase_fold"/>
</dbReference>
<feature type="transmembrane region" description="Helical" evidence="1">
    <location>
        <begin position="479"/>
        <end position="499"/>
    </location>
</feature>
<proteinExistence type="predicted"/>
<dbReference type="SUPFAM" id="SSF53474">
    <property type="entry name" value="alpha/beta-Hydrolases"/>
    <property type="match status" value="1"/>
</dbReference>
<sequence length="588" mass="62652">MGMMAPITMSSSSFVQPFMNADYPRVSAYPPLTCLHILPRMSRVVRLIIPAGVATVLAALAIFNLAQADRGIARLARDVDGVPMTLFLPADSTPHPQSARRPAVLVVHGFSGNRQLMYGFGYTLAKNDYVAALIDFAGHGASLDRLPDSSAGDAQYQKLAANIATARAHLRAQPFVDPERVAILGHSMGASAVSRYGSTHGDVPVTIALSLGNFGRQLPNDPSRPRNFLILVGANEFAGFLQGSTAGLTAAYPDGVPGVTYGSFADGTARRLIYAPGVEHISILFSHDVYREVVRWLDQAFAIGAPDRPVEADSRIGWVLLLYLAAAMGFRPLAALLLRDRAANATTARCAASGRFVILSALVAAVVAPVVLQFGDVLYRWMPLTVGNYVGIYFLIYGLIVGGAYLALQRRQAPAAQPAAAEQGEPAAPASLGVVNAASSDFALKPALATLALTAYALVTFGLTAHLTWTNFALVGDRAWIAGALFACCFVFFLADEWMVARASRRARAGLYALTKLIVIISLIASVGLFGAPGFLLLLAPVIAVLFLWHGLYSHWLFGMARQPWIAAILNAAVLAWVIAATFAVVQY</sequence>
<dbReference type="InterPro" id="IPR050261">
    <property type="entry name" value="FrsA_esterase"/>
</dbReference>
<gene>
    <name evidence="3" type="ORF">CUN48_07875</name>
</gene>
<feature type="transmembrane region" description="Helical" evidence="1">
    <location>
        <begin position="511"/>
        <end position="529"/>
    </location>
</feature>
<evidence type="ECO:0000313" key="3">
    <source>
        <dbReference type="EMBL" id="PJF47591.1"/>
    </source>
</evidence>
<accession>A0A2M8QCR1</accession>
<comment type="caution">
    <text evidence="3">The sequence shown here is derived from an EMBL/GenBank/DDBJ whole genome shotgun (WGS) entry which is preliminary data.</text>
</comment>
<reference evidence="3 4" key="1">
    <citation type="submission" date="2017-11" db="EMBL/GenBank/DDBJ databases">
        <title>Evolution of Phototrophy in the Chloroflexi Phylum Driven by Horizontal Gene Transfer.</title>
        <authorList>
            <person name="Ward L.M."/>
            <person name="Hemp J."/>
            <person name="Shih P.M."/>
            <person name="Mcglynn S.E."/>
            <person name="Fischer W."/>
        </authorList>
    </citation>
    <scope>NUCLEOTIDE SEQUENCE [LARGE SCALE GENOMIC DNA]</scope>
    <source>
        <strain evidence="3">JP3_7</strain>
    </source>
</reference>
<dbReference type="InterPro" id="IPR022742">
    <property type="entry name" value="Hydrolase_4"/>
</dbReference>
<dbReference type="EMBL" id="PGTN01000042">
    <property type="protein sequence ID" value="PJF47591.1"/>
    <property type="molecule type" value="Genomic_DNA"/>
</dbReference>
<name>A0A2M8QCR1_9CHLR</name>
<feature type="transmembrane region" description="Helical" evidence="1">
    <location>
        <begin position="386"/>
        <end position="408"/>
    </location>
</feature>
<feature type="transmembrane region" description="Helical" evidence="1">
    <location>
        <begin position="535"/>
        <end position="553"/>
    </location>
</feature>
<keyword evidence="1" id="KW-0472">Membrane</keyword>
<dbReference type="PANTHER" id="PTHR22946">
    <property type="entry name" value="DIENELACTONE HYDROLASE DOMAIN-CONTAINING PROTEIN-RELATED"/>
    <property type="match status" value="1"/>
</dbReference>
<protein>
    <recommendedName>
        <fullName evidence="2">Serine aminopeptidase S33 domain-containing protein</fullName>
    </recommendedName>
</protein>
<feature type="transmembrane region" description="Helical" evidence="1">
    <location>
        <begin position="350"/>
        <end position="374"/>
    </location>
</feature>
<dbReference type="Gene3D" id="3.40.50.1820">
    <property type="entry name" value="alpha/beta hydrolase"/>
    <property type="match status" value="1"/>
</dbReference>
<evidence type="ECO:0000259" key="2">
    <source>
        <dbReference type="Pfam" id="PF12146"/>
    </source>
</evidence>
<dbReference type="Proteomes" id="UP000230790">
    <property type="component" value="Unassembled WGS sequence"/>
</dbReference>
<keyword evidence="1" id="KW-1133">Transmembrane helix</keyword>
<evidence type="ECO:0000256" key="1">
    <source>
        <dbReference type="SAM" id="Phobius"/>
    </source>
</evidence>
<keyword evidence="1" id="KW-0812">Transmembrane</keyword>
<organism evidence="3 4">
    <name type="scientific">Candidatus Thermofonsia Clade 3 bacterium</name>
    <dbReference type="NCBI Taxonomy" id="2364212"/>
    <lineage>
        <taxon>Bacteria</taxon>
        <taxon>Bacillati</taxon>
        <taxon>Chloroflexota</taxon>
        <taxon>Candidatus Thermofontia</taxon>
        <taxon>Candidatus Thermofonsia Clade 3</taxon>
    </lineage>
</organism>
<evidence type="ECO:0000313" key="4">
    <source>
        <dbReference type="Proteomes" id="UP000230790"/>
    </source>
</evidence>
<feature type="transmembrane region" description="Helical" evidence="1">
    <location>
        <begin position="447"/>
        <end position="467"/>
    </location>
</feature>
<dbReference type="AlphaFoldDB" id="A0A2M8QCR1"/>
<feature type="transmembrane region" description="Helical" evidence="1">
    <location>
        <begin position="316"/>
        <end position="338"/>
    </location>
</feature>
<feature type="transmembrane region" description="Helical" evidence="1">
    <location>
        <begin position="565"/>
        <end position="586"/>
    </location>
</feature>
<feature type="domain" description="Serine aminopeptidase S33" evidence="2">
    <location>
        <begin position="101"/>
        <end position="210"/>
    </location>
</feature>
<dbReference type="Pfam" id="PF12146">
    <property type="entry name" value="Hydrolase_4"/>
    <property type="match status" value="1"/>
</dbReference>